<keyword evidence="3" id="KW-1185">Reference proteome</keyword>
<feature type="region of interest" description="Disordered" evidence="1">
    <location>
        <begin position="270"/>
        <end position="292"/>
    </location>
</feature>
<protein>
    <submittedName>
        <fullName evidence="2">Uncharacterized protein</fullName>
    </submittedName>
</protein>
<feature type="compositionally biased region" description="Basic and acidic residues" evidence="1">
    <location>
        <begin position="278"/>
        <end position="291"/>
    </location>
</feature>
<name>A0A9P8LFV8_9PEZI</name>
<dbReference type="EMBL" id="JAGHQM010000216">
    <property type="protein sequence ID" value="KAH0563340.1"/>
    <property type="molecule type" value="Genomic_DNA"/>
</dbReference>
<dbReference type="Proteomes" id="UP000750711">
    <property type="component" value="Unassembled WGS sequence"/>
</dbReference>
<feature type="compositionally biased region" description="Basic and acidic residues" evidence="1">
    <location>
        <begin position="101"/>
        <end position="120"/>
    </location>
</feature>
<gene>
    <name evidence="2" type="ORF">GP486_002091</name>
</gene>
<comment type="caution">
    <text evidence="2">The sequence shown here is derived from an EMBL/GenBank/DDBJ whole genome shotgun (WGS) entry which is preliminary data.</text>
</comment>
<dbReference type="AlphaFoldDB" id="A0A9P8LFV8"/>
<proteinExistence type="predicted"/>
<evidence type="ECO:0000256" key="1">
    <source>
        <dbReference type="SAM" id="MobiDB-lite"/>
    </source>
</evidence>
<sequence length="563" mass="62250">MDNLSMSGFPLPDVASSLGPYIRTRQEALRIRRTLAIYLTSTLASSEGGSKLPYALAAPHTSLSVKRIPPEISGLRKQYLKALQANEKAREEYQSLSDLRATSDEATTRQTTKKADEGDGDREGVLQAYLSLLRLRRRYEKLRIFQDYLDLLCQKAPAKSQFLDMNEILRELPAPPKLSAEALRSIGANDPDTSGSSIETLTRQLEMSLLRTKHHLEDEKKLLAEWKNKRGETAAMRIIDESHRSHALRQVRNELIHWIESELSKTGHLLEGDVGQASRDRTTEADSDSSHFPESITRQYGEYIEARKSLLVALSMATLSLPTQRGSTVVADATNEAGQVGLIDQATPAYSFLPYFSYHLLPLSTLQKSIIQQKSCLTTGLARQQRSMTQTIERLSEESHLLPSYPFLAGQVRFRNAAAILASRAVDNRPVSSERDITGGGGGDSIRKARAWVFAADAARAATEDAVREKIESGEVRIRDAQETLVKLLGLLGQTIAQDGADEDESVKGNDDAEIWAAMVVPTSRRSDRGTEKGRYRKIKDKDEGGGLWRHLDGGLGVIGIGV</sequence>
<evidence type="ECO:0000313" key="3">
    <source>
        <dbReference type="Proteomes" id="UP000750711"/>
    </source>
</evidence>
<accession>A0A9P8LFV8</accession>
<evidence type="ECO:0000313" key="2">
    <source>
        <dbReference type="EMBL" id="KAH0563340.1"/>
    </source>
</evidence>
<organism evidence="2 3">
    <name type="scientific">Trichoglossum hirsutum</name>
    <dbReference type="NCBI Taxonomy" id="265104"/>
    <lineage>
        <taxon>Eukaryota</taxon>
        <taxon>Fungi</taxon>
        <taxon>Dikarya</taxon>
        <taxon>Ascomycota</taxon>
        <taxon>Pezizomycotina</taxon>
        <taxon>Geoglossomycetes</taxon>
        <taxon>Geoglossales</taxon>
        <taxon>Geoglossaceae</taxon>
        <taxon>Trichoglossum</taxon>
    </lineage>
</organism>
<feature type="region of interest" description="Disordered" evidence="1">
    <location>
        <begin position="94"/>
        <end position="120"/>
    </location>
</feature>
<reference evidence="2" key="1">
    <citation type="submission" date="2021-03" db="EMBL/GenBank/DDBJ databases">
        <title>Comparative genomics and phylogenomic investigation of the class Geoglossomycetes provide insights into ecological specialization and systematics.</title>
        <authorList>
            <person name="Melie T."/>
            <person name="Pirro S."/>
            <person name="Miller A.N."/>
            <person name="Quandt A."/>
        </authorList>
    </citation>
    <scope>NUCLEOTIDE SEQUENCE</scope>
    <source>
        <strain evidence="2">CAQ_001_2017</strain>
    </source>
</reference>